<proteinExistence type="predicted"/>
<evidence type="ECO:0000256" key="4">
    <source>
        <dbReference type="ARBA" id="ARBA00022989"/>
    </source>
</evidence>
<evidence type="ECO:0000256" key="3">
    <source>
        <dbReference type="ARBA" id="ARBA00022692"/>
    </source>
</evidence>
<dbReference type="Proteomes" id="UP000664144">
    <property type="component" value="Unassembled WGS sequence"/>
</dbReference>
<dbReference type="InterPro" id="IPR010432">
    <property type="entry name" value="RDD"/>
</dbReference>
<keyword evidence="4 6" id="KW-1133">Transmembrane helix</keyword>
<dbReference type="AlphaFoldDB" id="A0A939JCW2"/>
<organism evidence="8 9">
    <name type="scientific">Hymenobacter telluris</name>
    <dbReference type="NCBI Taxonomy" id="2816474"/>
    <lineage>
        <taxon>Bacteria</taxon>
        <taxon>Pseudomonadati</taxon>
        <taxon>Bacteroidota</taxon>
        <taxon>Cytophagia</taxon>
        <taxon>Cytophagales</taxon>
        <taxon>Hymenobacteraceae</taxon>
        <taxon>Hymenobacter</taxon>
    </lineage>
</organism>
<dbReference type="PANTHER" id="PTHR36115">
    <property type="entry name" value="PROLINE-RICH ANTIGEN HOMOLOG-RELATED"/>
    <property type="match status" value="1"/>
</dbReference>
<name>A0A939JCW2_9BACT</name>
<evidence type="ECO:0000256" key="1">
    <source>
        <dbReference type="ARBA" id="ARBA00004651"/>
    </source>
</evidence>
<evidence type="ECO:0000256" key="2">
    <source>
        <dbReference type="ARBA" id="ARBA00022475"/>
    </source>
</evidence>
<sequence length="164" mass="18463">MQQHYHDDQDYTDERIENPSVFAELLNSPLAMTPATTGQRILNYVVDLVAFYIIIFVFAIAYSMIAAFSGNQEMVNDLDSPWTTVVSFLILLSYYFIMESLTGRTMGKLVTRTKVVMEDGSKLTAKAVMQRTLSRLIPFEAFTFFGSGPGLHDRLANTRVVKAS</sequence>
<keyword evidence="3 6" id="KW-0812">Transmembrane</keyword>
<dbReference type="PANTHER" id="PTHR36115:SF4">
    <property type="entry name" value="MEMBRANE PROTEIN"/>
    <property type="match status" value="1"/>
</dbReference>
<evidence type="ECO:0000313" key="9">
    <source>
        <dbReference type="Proteomes" id="UP000664144"/>
    </source>
</evidence>
<gene>
    <name evidence="8" type="ORF">J0X19_12550</name>
</gene>
<feature type="transmembrane region" description="Helical" evidence="6">
    <location>
        <begin position="80"/>
        <end position="98"/>
    </location>
</feature>
<keyword evidence="9" id="KW-1185">Reference proteome</keyword>
<reference evidence="8" key="1">
    <citation type="submission" date="2021-03" db="EMBL/GenBank/DDBJ databases">
        <authorList>
            <person name="Kim M.K."/>
        </authorList>
    </citation>
    <scope>NUCLEOTIDE SEQUENCE</scope>
    <source>
        <strain evidence="8">BT186</strain>
    </source>
</reference>
<feature type="transmembrane region" description="Helical" evidence="6">
    <location>
        <begin position="41"/>
        <end position="68"/>
    </location>
</feature>
<dbReference type="GO" id="GO:0005886">
    <property type="term" value="C:plasma membrane"/>
    <property type="evidence" value="ECO:0007669"/>
    <property type="project" value="UniProtKB-SubCell"/>
</dbReference>
<dbReference type="InterPro" id="IPR051791">
    <property type="entry name" value="Pra-immunoreactive"/>
</dbReference>
<comment type="subcellular location">
    <subcellularLocation>
        <location evidence="1">Cell membrane</location>
        <topology evidence="1">Multi-pass membrane protein</topology>
    </subcellularLocation>
</comment>
<evidence type="ECO:0000256" key="6">
    <source>
        <dbReference type="SAM" id="Phobius"/>
    </source>
</evidence>
<comment type="caution">
    <text evidence="8">The sequence shown here is derived from an EMBL/GenBank/DDBJ whole genome shotgun (WGS) entry which is preliminary data.</text>
</comment>
<keyword evidence="2" id="KW-1003">Cell membrane</keyword>
<evidence type="ECO:0000256" key="5">
    <source>
        <dbReference type="ARBA" id="ARBA00023136"/>
    </source>
</evidence>
<protein>
    <submittedName>
        <fullName evidence="8">RDD family protein</fullName>
    </submittedName>
</protein>
<feature type="domain" description="RDD" evidence="7">
    <location>
        <begin position="35"/>
        <end position="146"/>
    </location>
</feature>
<evidence type="ECO:0000259" key="7">
    <source>
        <dbReference type="Pfam" id="PF06271"/>
    </source>
</evidence>
<dbReference type="RefSeq" id="WP_206984709.1">
    <property type="nucleotide sequence ID" value="NZ_JAFLQZ010000007.1"/>
</dbReference>
<dbReference type="EMBL" id="JAFLQZ010000007">
    <property type="protein sequence ID" value="MBO0358780.1"/>
    <property type="molecule type" value="Genomic_DNA"/>
</dbReference>
<accession>A0A939JCW2</accession>
<evidence type="ECO:0000313" key="8">
    <source>
        <dbReference type="EMBL" id="MBO0358780.1"/>
    </source>
</evidence>
<dbReference type="Pfam" id="PF06271">
    <property type="entry name" value="RDD"/>
    <property type="match status" value="1"/>
</dbReference>
<keyword evidence="5 6" id="KW-0472">Membrane</keyword>